<dbReference type="EMBL" id="CAXDID020000192">
    <property type="protein sequence ID" value="CAL6052543.1"/>
    <property type="molecule type" value="Genomic_DNA"/>
</dbReference>
<dbReference type="Proteomes" id="UP001642409">
    <property type="component" value="Unassembled WGS sequence"/>
</dbReference>
<reference evidence="2 3" key="2">
    <citation type="submission" date="2024-07" db="EMBL/GenBank/DDBJ databases">
        <authorList>
            <person name="Akdeniz Z."/>
        </authorList>
    </citation>
    <scope>NUCLEOTIDE SEQUENCE [LARGE SCALE GENOMIC DNA]</scope>
</reference>
<sequence>MPINYPQIFVDEDEIMNELNKLDDNQQRVLPVLQHMKQQKTAQTIVQQLLVQHAQQFALQLPINAFKSISGQLHQDNLAIAALKDTLWLTASHQNALLQQSIPQSLLNLYFGQFSQLFPILPELSKDAQTIFSTFISNPVMNKVFQVGIAEGMGILSKLQKEKDKFVEASKILISKMK</sequence>
<evidence type="ECO:0000313" key="3">
    <source>
        <dbReference type="Proteomes" id="UP001642409"/>
    </source>
</evidence>
<proteinExistence type="predicted"/>
<dbReference type="EMBL" id="CATOUU010000052">
    <property type="protein sequence ID" value="CAI9914615.1"/>
    <property type="molecule type" value="Genomic_DNA"/>
</dbReference>
<keyword evidence="3" id="KW-1185">Reference proteome</keyword>
<reference evidence="1" key="1">
    <citation type="submission" date="2023-06" db="EMBL/GenBank/DDBJ databases">
        <authorList>
            <person name="Kurt Z."/>
        </authorList>
    </citation>
    <scope>NUCLEOTIDE SEQUENCE</scope>
</reference>
<evidence type="ECO:0000313" key="1">
    <source>
        <dbReference type="EMBL" id="CAI9914615.1"/>
    </source>
</evidence>
<comment type="caution">
    <text evidence="1">The sequence shown here is derived from an EMBL/GenBank/DDBJ whole genome shotgun (WGS) entry which is preliminary data.</text>
</comment>
<dbReference type="AlphaFoldDB" id="A0AA86N892"/>
<evidence type="ECO:0000313" key="2">
    <source>
        <dbReference type="EMBL" id="CAL6052543.1"/>
    </source>
</evidence>
<organism evidence="1">
    <name type="scientific">Hexamita inflata</name>
    <dbReference type="NCBI Taxonomy" id="28002"/>
    <lineage>
        <taxon>Eukaryota</taxon>
        <taxon>Metamonada</taxon>
        <taxon>Diplomonadida</taxon>
        <taxon>Hexamitidae</taxon>
        <taxon>Hexamitinae</taxon>
        <taxon>Hexamita</taxon>
    </lineage>
</organism>
<accession>A0AA86N892</accession>
<protein>
    <submittedName>
        <fullName evidence="2">Hypothetical_protein</fullName>
    </submittedName>
</protein>
<name>A0AA86N892_9EUKA</name>
<gene>
    <name evidence="1" type="ORF">HINF_LOCUS2260</name>
    <name evidence="2" type="ORF">HINF_LOCUS44902</name>
</gene>